<gene>
    <name evidence="1" type="ORF">IMG5_100110</name>
</gene>
<accession>G0QSB5</accession>
<organism evidence="1 2">
    <name type="scientific">Ichthyophthirius multifiliis</name>
    <name type="common">White spot disease agent</name>
    <name type="synonym">Ich</name>
    <dbReference type="NCBI Taxonomy" id="5932"/>
    <lineage>
        <taxon>Eukaryota</taxon>
        <taxon>Sar</taxon>
        <taxon>Alveolata</taxon>
        <taxon>Ciliophora</taxon>
        <taxon>Intramacronucleata</taxon>
        <taxon>Oligohymenophorea</taxon>
        <taxon>Hymenostomatida</taxon>
        <taxon>Ophryoglenina</taxon>
        <taxon>Ichthyophthirius</taxon>
    </lineage>
</organism>
<name>G0QSB5_ICHMU</name>
<dbReference type="AlphaFoldDB" id="G0QSB5"/>
<dbReference type="EMBL" id="GL983809">
    <property type="protein sequence ID" value="EGR31862.1"/>
    <property type="molecule type" value="Genomic_DNA"/>
</dbReference>
<keyword evidence="2" id="KW-1185">Reference proteome</keyword>
<dbReference type="OrthoDB" id="309472at2759"/>
<sequence length="196" mass="23890">MILPHNNLYLPKQHLESLPQTHQEWKYYNGQKYETPKTFLGRFYDKFSIQQKLENLRQFYPYQKVIKATVAEYQYDQNAYLQNSLIFTGVTWFAIYSFARQGKVLPVLRQYGMFFKTHRIFRQYLWTLVLPILYQKNQLANKYYTHVETLQNIHVNRLNQHLLEDPIYTFYPAELQAPKNNLRLDPMYKEDISRFQ</sequence>
<protein>
    <submittedName>
        <fullName evidence="1">Uncharacterized protein</fullName>
    </submittedName>
</protein>
<proteinExistence type="predicted"/>
<dbReference type="GeneID" id="14908047"/>
<evidence type="ECO:0000313" key="2">
    <source>
        <dbReference type="Proteomes" id="UP000008983"/>
    </source>
</evidence>
<dbReference type="STRING" id="857967.G0QSB5"/>
<dbReference type="Proteomes" id="UP000008983">
    <property type="component" value="Unassembled WGS sequence"/>
</dbReference>
<dbReference type="eggNOG" id="ENOG502SSC0">
    <property type="taxonomic scope" value="Eukaryota"/>
</dbReference>
<reference evidence="1 2" key="1">
    <citation type="submission" date="2011-07" db="EMBL/GenBank/DDBJ databases">
        <authorList>
            <person name="Coyne R."/>
            <person name="Brami D."/>
            <person name="Johnson J."/>
            <person name="Hostetler J."/>
            <person name="Hannick L."/>
            <person name="Clark T."/>
            <person name="Cassidy-Hanley D."/>
            <person name="Inman J."/>
        </authorList>
    </citation>
    <scope>NUCLEOTIDE SEQUENCE [LARGE SCALE GENOMIC DNA]</scope>
    <source>
        <strain evidence="1 2">G5</strain>
    </source>
</reference>
<evidence type="ECO:0000313" key="1">
    <source>
        <dbReference type="EMBL" id="EGR31862.1"/>
    </source>
</evidence>
<dbReference type="OMA" id="TGTQYPE"/>
<dbReference type="InParanoid" id="G0QSB5"/>
<dbReference type="RefSeq" id="XP_004035348.1">
    <property type="nucleotide sequence ID" value="XM_004035300.1"/>
</dbReference>